<accession>A0A3M3K2F0</accession>
<dbReference type="Proteomes" id="UP000281372">
    <property type="component" value="Unassembled WGS sequence"/>
</dbReference>
<reference evidence="1 2" key="1">
    <citation type="submission" date="2018-08" db="EMBL/GenBank/DDBJ databases">
        <title>Recombination of ecologically and evolutionarily significant loci maintains genetic cohesion in the Pseudomonas syringae species complex.</title>
        <authorList>
            <person name="Dillon M."/>
            <person name="Thakur S."/>
            <person name="Almeida R.N.D."/>
            <person name="Weir B.S."/>
            <person name="Guttman D.S."/>
        </authorList>
    </citation>
    <scope>NUCLEOTIDE SEQUENCE [LARGE SCALE GENOMIC DNA]</scope>
    <source>
        <strain evidence="1 2">ICMP 2821</strain>
    </source>
</reference>
<dbReference type="EMBL" id="RBOW01001017">
    <property type="protein sequence ID" value="RMN17106.1"/>
    <property type="molecule type" value="Genomic_DNA"/>
</dbReference>
<dbReference type="AlphaFoldDB" id="A0A3M3K2F0"/>
<evidence type="ECO:0000313" key="2">
    <source>
        <dbReference type="Proteomes" id="UP000281372"/>
    </source>
</evidence>
<proteinExistence type="predicted"/>
<evidence type="ECO:0000313" key="1">
    <source>
        <dbReference type="EMBL" id="RMN17106.1"/>
    </source>
</evidence>
<name>A0A3M3K2F0_PSECA</name>
<organism evidence="1 2">
    <name type="scientific">Pseudomonas cannabina</name>
    <dbReference type="NCBI Taxonomy" id="86840"/>
    <lineage>
        <taxon>Bacteria</taxon>
        <taxon>Pseudomonadati</taxon>
        <taxon>Pseudomonadota</taxon>
        <taxon>Gammaproteobacteria</taxon>
        <taxon>Pseudomonadales</taxon>
        <taxon>Pseudomonadaceae</taxon>
        <taxon>Pseudomonas</taxon>
    </lineage>
</organism>
<comment type="caution">
    <text evidence="1">The sequence shown here is derived from an EMBL/GenBank/DDBJ whole genome shotgun (WGS) entry which is preliminary data.</text>
</comment>
<protein>
    <submittedName>
        <fullName evidence="1">Uncharacterized protein</fullName>
    </submittedName>
</protein>
<sequence>MVAMKYLVEPLLQRNRTELLQHNYSEEKTLQSRSVTLERQYLSPPEEQTVQGAGFHALVFDLGLENAVIAFGDTSRPSNNTSGRAAAL</sequence>
<gene>
    <name evidence="1" type="ORF">ALQ64_03126</name>
</gene>